<feature type="active site" description="Proton acceptor" evidence="1">
    <location>
        <position position="146"/>
    </location>
</feature>
<dbReference type="PANTHER" id="PTHR43300:SF7">
    <property type="entry name" value="UDP-N-ACETYLBACILLOSAMINE N-ACETYLTRANSFERASE"/>
    <property type="match status" value="1"/>
</dbReference>
<dbReference type="CDD" id="cd03360">
    <property type="entry name" value="LbH_AT_putative"/>
    <property type="match status" value="1"/>
</dbReference>
<dbReference type="InterPro" id="IPR011004">
    <property type="entry name" value="Trimer_LpxA-like_sf"/>
</dbReference>
<dbReference type="Proteomes" id="UP000564806">
    <property type="component" value="Unassembled WGS sequence"/>
</dbReference>
<dbReference type="Gene3D" id="2.160.10.10">
    <property type="entry name" value="Hexapeptide repeat proteins"/>
    <property type="match status" value="1"/>
</dbReference>
<feature type="site" description="Increases basicity of active site His" evidence="1">
    <location>
        <position position="147"/>
    </location>
</feature>
<accession>A0A850EQI9</accession>
<reference evidence="2" key="1">
    <citation type="submission" date="2020-06" db="EMBL/GenBank/DDBJ databases">
        <title>Paenibacillus sp. nov., isolated from soil.</title>
        <authorList>
            <person name="Seo Y.L."/>
        </authorList>
    </citation>
    <scope>NUCLEOTIDE SEQUENCE [LARGE SCALE GENOMIC DNA]</scope>
    <source>
        <strain evidence="2">JW14</strain>
    </source>
</reference>
<sequence>MSLRKRLVIVGAGVLGKQVWCWANDTPCNSKDWDSVVFINDEIENAQKELYNSNIPGLIISTIDDYAPQCNDVCICAIVQPKRKLNVVEQLEKEGAEFINIFHPTAIIGKGCRLGTGIILCPYTVLTVNVTLGSHVIVDIASSIGHDSKIGEGVTIDSHCDITGYCEIQRGSFIGAGTSVLPNSIVEENAEVCAGSVVLKKVRANRMVIGNPAYYVDKKVLEYK</sequence>
<dbReference type="InterPro" id="IPR020019">
    <property type="entry name" value="AcTrfase_PglD-like"/>
</dbReference>
<dbReference type="EMBL" id="JABWCS010000205">
    <property type="protein sequence ID" value="NUU60942.1"/>
    <property type="molecule type" value="Genomic_DNA"/>
</dbReference>
<keyword evidence="3" id="KW-1185">Reference proteome</keyword>
<dbReference type="InterPro" id="IPR050179">
    <property type="entry name" value="Trans_hexapeptide_repeat"/>
</dbReference>
<dbReference type="Gene3D" id="3.40.50.20">
    <property type="match status" value="1"/>
</dbReference>
<evidence type="ECO:0000313" key="3">
    <source>
        <dbReference type="Proteomes" id="UP000564806"/>
    </source>
</evidence>
<evidence type="ECO:0000313" key="2">
    <source>
        <dbReference type="EMBL" id="NUU60942.1"/>
    </source>
</evidence>
<evidence type="ECO:0008006" key="4">
    <source>
        <dbReference type="Google" id="ProtNLM"/>
    </source>
</evidence>
<gene>
    <name evidence="2" type="ORF">HPT30_11345</name>
</gene>
<protein>
    <recommendedName>
        <fullName evidence="4">Acetyltransferase</fullName>
    </recommendedName>
</protein>
<dbReference type="SUPFAM" id="SSF51161">
    <property type="entry name" value="Trimeric LpxA-like enzymes"/>
    <property type="match status" value="1"/>
</dbReference>
<organism evidence="2 3">
    <name type="scientific">Paenibacillus agri</name>
    <dbReference type="NCBI Taxonomy" id="2744309"/>
    <lineage>
        <taxon>Bacteria</taxon>
        <taxon>Bacillati</taxon>
        <taxon>Bacillota</taxon>
        <taxon>Bacilli</taxon>
        <taxon>Bacillales</taxon>
        <taxon>Paenibacillaceae</taxon>
        <taxon>Paenibacillus</taxon>
    </lineage>
</organism>
<dbReference type="AlphaFoldDB" id="A0A850EQI9"/>
<proteinExistence type="predicted"/>
<dbReference type="PANTHER" id="PTHR43300">
    <property type="entry name" value="ACETYLTRANSFERASE"/>
    <property type="match status" value="1"/>
</dbReference>
<dbReference type="RefSeq" id="WP_175371499.1">
    <property type="nucleotide sequence ID" value="NZ_JABWCS010000205.1"/>
</dbReference>
<name>A0A850EQI9_9BACL</name>
<evidence type="ECO:0000256" key="1">
    <source>
        <dbReference type="PIRSR" id="PIRSR620019-1"/>
    </source>
</evidence>
<comment type="caution">
    <text evidence="2">The sequence shown here is derived from an EMBL/GenBank/DDBJ whole genome shotgun (WGS) entry which is preliminary data.</text>
</comment>